<organism evidence="2 3">
    <name type="scientific">Siminovitchia terrae</name>
    <name type="common">Bacillus terrae</name>
    <dbReference type="NCBI Taxonomy" id="1914933"/>
    <lineage>
        <taxon>Bacteria</taxon>
        <taxon>Bacillati</taxon>
        <taxon>Bacillota</taxon>
        <taxon>Bacilli</taxon>
        <taxon>Bacillales</taxon>
        <taxon>Bacillaceae</taxon>
        <taxon>Siminovitchia</taxon>
    </lineage>
</organism>
<dbReference type="EMBL" id="BORJ01000007">
    <property type="protein sequence ID" value="GIN96986.1"/>
    <property type="molecule type" value="Genomic_DNA"/>
</dbReference>
<sequence>MSDFSTLLAYVIVVILLFLIPGPAILLTITRTVQNGRKGGIMAGLGITI</sequence>
<keyword evidence="3" id="KW-1185">Reference proteome</keyword>
<keyword evidence="1" id="KW-0812">Transmembrane</keyword>
<gene>
    <name evidence="2" type="ORF">J6TS1_28560</name>
</gene>
<keyword evidence="1" id="KW-0472">Membrane</keyword>
<protein>
    <submittedName>
        <fullName evidence="2">Uncharacterized protein</fullName>
    </submittedName>
</protein>
<evidence type="ECO:0000313" key="3">
    <source>
        <dbReference type="Proteomes" id="UP000680670"/>
    </source>
</evidence>
<evidence type="ECO:0000313" key="2">
    <source>
        <dbReference type="EMBL" id="GIN96986.1"/>
    </source>
</evidence>
<feature type="transmembrane region" description="Helical" evidence="1">
    <location>
        <begin position="6"/>
        <end position="29"/>
    </location>
</feature>
<proteinExistence type="predicted"/>
<reference evidence="2 3" key="1">
    <citation type="submission" date="2021-03" db="EMBL/GenBank/DDBJ databases">
        <title>Antimicrobial resistance genes in bacteria isolated from Japanese honey, and their potential for conferring macrolide and lincosamide resistance in the American foulbrood pathogen Paenibacillus larvae.</title>
        <authorList>
            <person name="Okamoto M."/>
            <person name="Kumagai M."/>
            <person name="Kanamori H."/>
            <person name="Takamatsu D."/>
        </authorList>
    </citation>
    <scope>NUCLEOTIDE SEQUENCE [LARGE SCALE GENOMIC DNA]</scope>
    <source>
        <strain evidence="2 3">J6TS1</strain>
    </source>
</reference>
<dbReference type="Proteomes" id="UP000680670">
    <property type="component" value="Unassembled WGS sequence"/>
</dbReference>
<name>A0ABQ4KZE9_SIMTE</name>
<keyword evidence="1" id="KW-1133">Transmembrane helix</keyword>
<dbReference type="RefSeq" id="WP_244862103.1">
    <property type="nucleotide sequence ID" value="NZ_BORJ01000007.1"/>
</dbReference>
<evidence type="ECO:0000256" key="1">
    <source>
        <dbReference type="SAM" id="Phobius"/>
    </source>
</evidence>
<accession>A0ABQ4KZE9</accession>
<comment type="caution">
    <text evidence="2">The sequence shown here is derived from an EMBL/GenBank/DDBJ whole genome shotgun (WGS) entry which is preliminary data.</text>
</comment>